<comment type="caution">
    <text evidence="3">The sequence shown here is derived from an EMBL/GenBank/DDBJ whole genome shotgun (WGS) entry which is preliminary data.</text>
</comment>
<proteinExistence type="predicted"/>
<dbReference type="PANTHER" id="PTHR36331">
    <property type="entry name" value="40S RIBOSOMAL PROTEIN"/>
    <property type="match status" value="1"/>
</dbReference>
<keyword evidence="1" id="KW-0472">Membrane</keyword>
<name>A0A438D054_VITVI</name>
<accession>A0A438D054</accession>
<dbReference type="AlphaFoldDB" id="A0A438D054"/>
<dbReference type="PANTHER" id="PTHR36331:SF1">
    <property type="entry name" value="40S RIBOSOMAL PROTEIN"/>
    <property type="match status" value="1"/>
</dbReference>
<evidence type="ECO:0000259" key="2">
    <source>
        <dbReference type="Pfam" id="PF25285"/>
    </source>
</evidence>
<protein>
    <recommendedName>
        <fullName evidence="2">DUF7875 domain-containing protein</fullName>
    </recommendedName>
</protein>
<dbReference type="EMBL" id="QGNW01001876">
    <property type="protein sequence ID" value="RVW28850.1"/>
    <property type="molecule type" value="Genomic_DNA"/>
</dbReference>
<evidence type="ECO:0000313" key="3">
    <source>
        <dbReference type="EMBL" id="RVW28850.1"/>
    </source>
</evidence>
<reference evidence="3 4" key="1">
    <citation type="journal article" date="2018" name="PLoS Genet.">
        <title>Population sequencing reveals clonal diversity and ancestral inbreeding in the grapevine cultivar Chardonnay.</title>
        <authorList>
            <person name="Roach M.J."/>
            <person name="Johnson D.L."/>
            <person name="Bohlmann J."/>
            <person name="van Vuuren H.J."/>
            <person name="Jones S.J."/>
            <person name="Pretorius I.S."/>
            <person name="Schmidt S.A."/>
            <person name="Borneman A.R."/>
        </authorList>
    </citation>
    <scope>NUCLEOTIDE SEQUENCE [LARGE SCALE GENOMIC DNA]</scope>
    <source>
        <strain evidence="4">cv. Chardonnay</strain>
        <tissue evidence="3">Leaf</tissue>
    </source>
</reference>
<gene>
    <name evidence="3" type="ORF">CK203_094869</name>
</gene>
<keyword evidence="1" id="KW-0812">Transmembrane</keyword>
<evidence type="ECO:0000256" key="1">
    <source>
        <dbReference type="SAM" id="Phobius"/>
    </source>
</evidence>
<sequence>MALRRLFGFSDGELMRSDAKPCSRLMKQTAGLFTVGGGFAFWILCRLHYGMVLVVILSSMLCMQNLILLKYIHVMKGNPPGTYHTRKPLLPTPWRVKINIVRITQLGSLNHIIYILFNAYAGPRITVPRSLRWAACGAVSVSSSSALLVRLFSPACEPQNIAAYDNKNNARLLRGE</sequence>
<feature type="domain" description="DUF7875" evidence="2">
    <location>
        <begin position="1"/>
        <end position="54"/>
    </location>
</feature>
<dbReference type="Pfam" id="PF25285">
    <property type="entry name" value="DUF7875"/>
    <property type="match status" value="2"/>
</dbReference>
<feature type="domain" description="DUF7875" evidence="2">
    <location>
        <begin position="103"/>
        <end position="167"/>
    </location>
</feature>
<dbReference type="Proteomes" id="UP000288805">
    <property type="component" value="Unassembled WGS sequence"/>
</dbReference>
<dbReference type="InterPro" id="IPR057197">
    <property type="entry name" value="DUF7875"/>
</dbReference>
<feature type="transmembrane region" description="Helical" evidence="1">
    <location>
        <begin position="50"/>
        <end position="69"/>
    </location>
</feature>
<evidence type="ECO:0000313" key="4">
    <source>
        <dbReference type="Proteomes" id="UP000288805"/>
    </source>
</evidence>
<keyword evidence="1" id="KW-1133">Transmembrane helix</keyword>
<organism evidence="3 4">
    <name type="scientific">Vitis vinifera</name>
    <name type="common">Grape</name>
    <dbReference type="NCBI Taxonomy" id="29760"/>
    <lineage>
        <taxon>Eukaryota</taxon>
        <taxon>Viridiplantae</taxon>
        <taxon>Streptophyta</taxon>
        <taxon>Embryophyta</taxon>
        <taxon>Tracheophyta</taxon>
        <taxon>Spermatophyta</taxon>
        <taxon>Magnoliopsida</taxon>
        <taxon>eudicotyledons</taxon>
        <taxon>Gunneridae</taxon>
        <taxon>Pentapetalae</taxon>
        <taxon>rosids</taxon>
        <taxon>Vitales</taxon>
        <taxon>Vitaceae</taxon>
        <taxon>Viteae</taxon>
        <taxon>Vitis</taxon>
    </lineage>
</organism>